<organism evidence="1 2">
    <name type="scientific">Phytophthora cactorum</name>
    <dbReference type="NCBI Taxonomy" id="29920"/>
    <lineage>
        <taxon>Eukaryota</taxon>
        <taxon>Sar</taxon>
        <taxon>Stramenopiles</taxon>
        <taxon>Oomycota</taxon>
        <taxon>Peronosporomycetes</taxon>
        <taxon>Peronosporales</taxon>
        <taxon>Peronosporaceae</taxon>
        <taxon>Phytophthora</taxon>
    </lineage>
</organism>
<accession>A0A8T1TSB6</accession>
<sequence>MVNEIDDFVAKLPVKEMNAVNLAFELLKEGSRHDFVMMMRWLQTSMEISETVDTETLHQHSWEGIKKKRNYKLTLYLSMAHKVELAQWMECYCSKCSYYRSPTWRANQSDDMTCASLAPKRFYRRGRGKVCVSDRIYNKPWKK</sequence>
<comment type="caution">
    <text evidence="1">The sequence shown here is derived from an EMBL/GenBank/DDBJ whole genome shotgun (WGS) entry which is preliminary data.</text>
</comment>
<evidence type="ECO:0000313" key="2">
    <source>
        <dbReference type="Proteomes" id="UP000688947"/>
    </source>
</evidence>
<dbReference type="AlphaFoldDB" id="A0A8T1TSB6"/>
<name>A0A8T1TSB6_9STRA</name>
<dbReference type="EMBL" id="JAENGZ010001638">
    <property type="protein sequence ID" value="KAG6947009.1"/>
    <property type="molecule type" value="Genomic_DNA"/>
</dbReference>
<proteinExistence type="predicted"/>
<evidence type="ECO:0000313" key="1">
    <source>
        <dbReference type="EMBL" id="KAG6947009.1"/>
    </source>
</evidence>
<gene>
    <name evidence="1" type="ORF">JG687_00016383</name>
</gene>
<protein>
    <submittedName>
        <fullName evidence="1">Uncharacterized protein</fullName>
    </submittedName>
</protein>
<dbReference type="OrthoDB" id="105386at2759"/>
<dbReference type="Proteomes" id="UP000688947">
    <property type="component" value="Unassembled WGS sequence"/>
</dbReference>
<reference evidence="1" key="1">
    <citation type="submission" date="2021-01" db="EMBL/GenBank/DDBJ databases">
        <title>Phytophthora aleatoria, a newly-described species from Pinus radiata is distinct from Phytophthora cactorum isolates based on comparative genomics.</title>
        <authorList>
            <person name="Mcdougal R."/>
            <person name="Panda P."/>
            <person name="Williams N."/>
            <person name="Studholme D.J."/>
        </authorList>
    </citation>
    <scope>NUCLEOTIDE SEQUENCE</scope>
    <source>
        <strain evidence="1">NZFS 3830</strain>
    </source>
</reference>